<dbReference type="InterPro" id="IPR000415">
    <property type="entry name" value="Nitroreductase-like"/>
</dbReference>
<dbReference type="Proteomes" id="UP000602381">
    <property type="component" value="Unassembled WGS sequence"/>
</dbReference>
<dbReference type="PANTHER" id="PTHR23026">
    <property type="entry name" value="NADPH NITROREDUCTASE"/>
    <property type="match status" value="1"/>
</dbReference>
<evidence type="ECO:0000256" key="2">
    <source>
        <dbReference type="ARBA" id="ARBA00022643"/>
    </source>
</evidence>
<dbReference type="PANTHER" id="PTHR23026:SF90">
    <property type="entry name" value="IODOTYROSINE DEIODINASE 1"/>
    <property type="match status" value="1"/>
</dbReference>
<dbReference type="RefSeq" id="WP_150005959.1">
    <property type="nucleotide sequence ID" value="NZ_BMOV01000005.1"/>
</dbReference>
<sequence>MKAPYIEYPLTGYPHRSDAQMIDSARAFRILMEKRRTIRFFKPDPIPQSVIEDAVKTAATAPSGANKQPWHFVIVTDPDLKTKIRAAAEEEERAFYGGKAGQEWLDDLVHLGTDAHKPFLEIAPCLIVCFQQNYQIDEESGKRSKSYYVQESMGIACGFLLAALHNAGLATLTHTPSPMGFLRDILGRPKNERAVMLVVTGRPADDATVPKLTKKPFDQVASLKA</sequence>
<dbReference type="Gene3D" id="3.40.109.10">
    <property type="entry name" value="NADH Oxidase"/>
    <property type="match status" value="1"/>
</dbReference>
<evidence type="ECO:0000313" key="6">
    <source>
        <dbReference type="Proteomes" id="UP000602381"/>
    </source>
</evidence>
<proteinExistence type="predicted"/>
<evidence type="ECO:0000259" key="4">
    <source>
        <dbReference type="Pfam" id="PF00881"/>
    </source>
</evidence>
<name>A0ABQ2LDJ2_9PROT</name>
<evidence type="ECO:0000256" key="1">
    <source>
        <dbReference type="ARBA" id="ARBA00022630"/>
    </source>
</evidence>
<keyword evidence="1" id="KW-0285">Flavoprotein</keyword>
<dbReference type="Pfam" id="PF00881">
    <property type="entry name" value="Nitroreductase"/>
    <property type="match status" value="1"/>
</dbReference>
<dbReference type="CDD" id="cd02144">
    <property type="entry name" value="iodotyrosine_dehalogenase"/>
    <property type="match status" value="1"/>
</dbReference>
<feature type="domain" description="Nitroreductase" evidence="4">
    <location>
        <begin position="33"/>
        <end position="201"/>
    </location>
</feature>
<keyword evidence="3" id="KW-0560">Oxidoreductase</keyword>
<evidence type="ECO:0000256" key="3">
    <source>
        <dbReference type="ARBA" id="ARBA00023002"/>
    </source>
</evidence>
<accession>A0ABQ2LDJ2</accession>
<comment type="caution">
    <text evidence="5">The sequence shown here is derived from an EMBL/GenBank/DDBJ whole genome shotgun (WGS) entry which is preliminary data.</text>
</comment>
<dbReference type="InterPro" id="IPR050627">
    <property type="entry name" value="Nitroreductase/BluB"/>
</dbReference>
<keyword evidence="2" id="KW-0288">FMN</keyword>
<reference evidence="6" key="1">
    <citation type="journal article" date="2019" name="Int. J. Syst. Evol. Microbiol.">
        <title>The Global Catalogue of Microorganisms (GCM) 10K type strain sequencing project: providing services to taxonomists for standard genome sequencing and annotation.</title>
        <authorList>
            <consortium name="The Broad Institute Genomics Platform"/>
            <consortium name="The Broad Institute Genome Sequencing Center for Infectious Disease"/>
            <person name="Wu L."/>
            <person name="Ma J."/>
        </authorList>
    </citation>
    <scope>NUCLEOTIDE SEQUENCE [LARGE SCALE GENOMIC DNA]</scope>
    <source>
        <strain evidence="6">JCM 17843</strain>
    </source>
</reference>
<protein>
    <submittedName>
        <fullName evidence="5">Oxidoreductase</fullName>
    </submittedName>
</protein>
<keyword evidence="6" id="KW-1185">Reference proteome</keyword>
<dbReference type="SUPFAM" id="SSF55469">
    <property type="entry name" value="FMN-dependent nitroreductase-like"/>
    <property type="match status" value="1"/>
</dbReference>
<dbReference type="InterPro" id="IPR029479">
    <property type="entry name" value="Nitroreductase"/>
</dbReference>
<evidence type="ECO:0000313" key="5">
    <source>
        <dbReference type="EMBL" id="GGO12380.1"/>
    </source>
</evidence>
<organism evidence="5 6">
    <name type="scientific">Iodidimonas muriae</name>
    <dbReference type="NCBI Taxonomy" id="261467"/>
    <lineage>
        <taxon>Bacteria</taxon>
        <taxon>Pseudomonadati</taxon>
        <taxon>Pseudomonadota</taxon>
        <taxon>Alphaproteobacteria</taxon>
        <taxon>Iodidimonadales</taxon>
        <taxon>Iodidimonadaceae</taxon>
        <taxon>Iodidimonas</taxon>
    </lineage>
</organism>
<gene>
    <name evidence="5" type="ORF">GCM10007972_17270</name>
</gene>
<dbReference type="EMBL" id="BMOV01000005">
    <property type="protein sequence ID" value="GGO12380.1"/>
    <property type="molecule type" value="Genomic_DNA"/>
</dbReference>